<proteinExistence type="predicted"/>
<dbReference type="EnsemblBacteria" id="CAK06021">
    <property type="protein sequence ID" value="CAK06021"/>
    <property type="gene ID" value="RL0528"/>
</dbReference>
<accession>Q1MLY2</accession>
<dbReference type="EMBL" id="AM236080">
    <property type="protein sequence ID" value="CAK06021.1"/>
    <property type="molecule type" value="Genomic_DNA"/>
</dbReference>
<dbReference type="Proteomes" id="UP000006575">
    <property type="component" value="Chromosome"/>
</dbReference>
<dbReference type="KEGG" id="rle:RL0528"/>
<evidence type="ECO:0000313" key="2">
    <source>
        <dbReference type="Proteomes" id="UP000006575"/>
    </source>
</evidence>
<keyword evidence="2" id="KW-1185">Reference proteome</keyword>
<gene>
    <name evidence="1" type="ordered locus">RL0528</name>
</gene>
<name>Q1MLY2_RHIJ3</name>
<dbReference type="AlphaFoldDB" id="Q1MLY2"/>
<evidence type="ECO:0000313" key="1">
    <source>
        <dbReference type="EMBL" id="CAK06021.1"/>
    </source>
</evidence>
<organism evidence="1 2">
    <name type="scientific">Rhizobium johnstonii (strain DSM 114642 / LMG 32736 / 3841)</name>
    <name type="common">Rhizobium leguminosarum bv. viciae</name>
    <dbReference type="NCBI Taxonomy" id="216596"/>
    <lineage>
        <taxon>Bacteria</taxon>
        <taxon>Pseudomonadati</taxon>
        <taxon>Pseudomonadota</taxon>
        <taxon>Alphaproteobacteria</taxon>
        <taxon>Hyphomicrobiales</taxon>
        <taxon>Rhizobiaceae</taxon>
        <taxon>Rhizobium/Agrobacterium group</taxon>
        <taxon>Rhizobium</taxon>
        <taxon>Rhizobium johnstonii</taxon>
    </lineage>
</organism>
<protein>
    <submittedName>
        <fullName evidence="1">Uncharacterized protein</fullName>
    </submittedName>
</protein>
<sequence length="132" mass="14364">MWGIKNQGLSASAPRRLDIGGFQMVAPCGRRNATRQFFFGTQQSHRNEDRGAPSGGVNKLLVRPCAALIAFDTGMGEDEIRRRAAIGGDCIQDGLPDPPGVFPYALRQRSGLILVEEAQDRVVEPVIINDLC</sequence>
<dbReference type="HOGENOM" id="CLU_1915393_0_0_5"/>
<reference evidence="1 2" key="1">
    <citation type="journal article" date="2006" name="Genome Biol.">
        <title>The genome of Rhizobium leguminosarum has recognizable core and accessory components.</title>
        <authorList>
            <person name="Young J.W."/>
            <person name="Crossman L.C."/>
            <person name="Johnston A.W.B."/>
            <person name="Thomson N.R."/>
            <person name="Ghazoui Z.F."/>
            <person name="Hull K.H."/>
            <person name="Wexler M."/>
            <person name="Curson A.R.J."/>
            <person name="Todd J.D."/>
            <person name="Poole P.S."/>
            <person name="Mauchline T.H."/>
            <person name="East A.K."/>
            <person name="Quail M.A."/>
            <person name="Churcher C."/>
            <person name="Arrowsmith C."/>
            <person name="Cherevach A."/>
            <person name="Chillingworth T."/>
            <person name="Clarke K."/>
            <person name="Cronin A."/>
            <person name="Davis P."/>
            <person name="Fraser A."/>
            <person name="Hance Z."/>
            <person name="Hauser H."/>
            <person name="Jagels K."/>
            <person name="Moule S."/>
            <person name="Mungall K."/>
            <person name="Norbertczak H."/>
            <person name="Rabbinowitsch E."/>
            <person name="Sanders M."/>
            <person name="Simmonds M."/>
            <person name="Whitehead S."/>
            <person name="Parkhill J."/>
        </authorList>
    </citation>
    <scope>NUCLEOTIDE SEQUENCE [LARGE SCALE GENOMIC DNA]</scope>
    <source>
        <strain evidence="2">DSM 114642 / LMG 32736 / 3841</strain>
    </source>
</reference>